<dbReference type="PANTHER" id="PTHR47691">
    <property type="entry name" value="REGULATOR-RELATED"/>
    <property type="match status" value="1"/>
</dbReference>
<dbReference type="PANTHER" id="PTHR47691:SF3">
    <property type="entry name" value="HTH-TYPE TRANSCRIPTIONAL REGULATOR RV0890C-RELATED"/>
    <property type="match status" value="1"/>
</dbReference>
<dbReference type="OrthoDB" id="3311584at2"/>
<dbReference type="GO" id="GO:0043531">
    <property type="term" value="F:ADP binding"/>
    <property type="evidence" value="ECO:0007669"/>
    <property type="project" value="InterPro"/>
</dbReference>
<evidence type="ECO:0000313" key="3">
    <source>
        <dbReference type="Proteomes" id="UP000215483"/>
    </source>
</evidence>
<dbReference type="Gene3D" id="1.25.40.10">
    <property type="entry name" value="Tetratricopeptide repeat domain"/>
    <property type="match status" value="2"/>
</dbReference>
<dbReference type="RefSeq" id="WP_094222289.1">
    <property type="nucleotide sequence ID" value="NZ_MCGQ01000055.1"/>
</dbReference>
<dbReference type="Proteomes" id="UP000215483">
    <property type="component" value="Unassembled WGS sequence"/>
</dbReference>
<organism evidence="2 3">
    <name type="scientific">Streptomyces diastatochromogenes</name>
    <dbReference type="NCBI Taxonomy" id="42236"/>
    <lineage>
        <taxon>Bacteria</taxon>
        <taxon>Bacillati</taxon>
        <taxon>Actinomycetota</taxon>
        <taxon>Actinomycetes</taxon>
        <taxon>Kitasatosporales</taxon>
        <taxon>Streptomycetaceae</taxon>
        <taxon>Streptomyces</taxon>
    </lineage>
</organism>
<dbReference type="SUPFAM" id="SSF48452">
    <property type="entry name" value="TPR-like"/>
    <property type="match status" value="1"/>
</dbReference>
<dbReference type="SUPFAM" id="SSF52540">
    <property type="entry name" value="P-loop containing nucleoside triphosphate hydrolases"/>
    <property type="match status" value="1"/>
</dbReference>
<dbReference type="InterPro" id="IPR027417">
    <property type="entry name" value="P-loop_NTPase"/>
</dbReference>
<evidence type="ECO:0000256" key="1">
    <source>
        <dbReference type="SAM" id="MobiDB-lite"/>
    </source>
</evidence>
<feature type="compositionally biased region" description="Basic and acidic residues" evidence="1">
    <location>
        <begin position="49"/>
        <end position="64"/>
    </location>
</feature>
<protein>
    <submittedName>
        <fullName evidence="2">Uncharacterized protein</fullName>
    </submittedName>
</protein>
<dbReference type="InterPro" id="IPR011990">
    <property type="entry name" value="TPR-like_helical_dom_sf"/>
</dbReference>
<comment type="caution">
    <text evidence="2">The sequence shown here is derived from an EMBL/GenBank/DDBJ whole genome shotgun (WGS) entry which is preliminary data.</text>
</comment>
<dbReference type="EMBL" id="MCGQ01000055">
    <property type="protein sequence ID" value="OXY88387.1"/>
    <property type="molecule type" value="Genomic_DNA"/>
</dbReference>
<evidence type="ECO:0000313" key="2">
    <source>
        <dbReference type="EMBL" id="OXY88387.1"/>
    </source>
</evidence>
<accession>A0A233RYC5</accession>
<dbReference type="AlphaFoldDB" id="A0A233RYC5"/>
<proteinExistence type="predicted"/>
<feature type="region of interest" description="Disordered" evidence="1">
    <location>
        <begin position="40"/>
        <end position="70"/>
    </location>
</feature>
<dbReference type="Gene3D" id="3.40.50.300">
    <property type="entry name" value="P-loop containing nucleotide triphosphate hydrolases"/>
    <property type="match status" value="1"/>
</dbReference>
<reference evidence="2 3" key="1">
    <citation type="submission" date="2016-07" db="EMBL/GenBank/DDBJ databases">
        <title>Draft genome of Streptomyces diastatochromogenes.</title>
        <authorList>
            <person name="Podduturi R."/>
            <person name="Lukassen M.B."/>
            <person name="Clausen N."/>
            <person name="Nielsen J.L."/>
            <person name="Jorgensen N.O."/>
        </authorList>
    </citation>
    <scope>NUCLEOTIDE SEQUENCE [LARGE SCALE GENOMIC DNA]</scope>
    <source>
        <strain evidence="2 3">DSM 40608</strain>
    </source>
</reference>
<name>A0A233RYC5_STRDA</name>
<keyword evidence="3" id="KW-1185">Reference proteome</keyword>
<sequence>MDAELGTLAAQGATALIGLLVADSWVKTKDLARWVTRRRPGRGAGDELDSSREELDAARERGEEEPAANRVAAAWERRLLDILRSDPEAAEELRRLLSELMPGTSYDITFDARPAAGDAPPDHIPALTGTFSNRVAELDRMDALCDEPGRVSLAVLAGLPGVGKTAFACRWADKERDRFPDGLFYVDYAALRDESAVGAAMGADVSQALAAILKALLRSDEHVPATLAELTRQYVSHSRDRRILVLIDNVTLPAQVRPLIPSGPGSTVVVTSHSRLTELVAVDGAELIALKPLDKESGLTLLADQCGRETVAADPAAAGRLVDLCGGLPVALRIVATRLLTDDSLTPADLADELADEADRLDGMSLPGSTYSVSAVLGPSYRLLPPGPARMFRLLGWVPAGLFDTGVAAAAAGVDTRTARRLLRELAAASLLETERDGRYRMHDLVRLYARERAVEEESASEETALVERVATHYLVLVALADRALRRDRLRIADLSARLAGASDPFSAAAGPAPLTWLDAECAAILAVLRAAVRHGLHAVAWPLAEAFTALFLHHRYLGAWKESLELGAEAAGALAAAPDTPGERAAEAVAGEARLRSLLSRPLTDLGEYDRARTELERSVALAESTDRLLLRASVQEFLGRYLDRFDPPRAVETYRYSLDLNRRAGDRRGEALAAFFLGCALDARGDHATALATLTEARLDLLGLPEPDHRMAARVHLAIGLAQDHLGHTEEAVDALRTAAGTLREQNATHYEAEALLALLDIAERTGRHQESVRTWLTRVIEIYEASGTPGAEEVRRRLRDLS</sequence>
<dbReference type="PRINTS" id="PR00364">
    <property type="entry name" value="DISEASERSIST"/>
</dbReference>
<gene>
    <name evidence="2" type="ORF">BEK98_42135</name>
</gene>